<dbReference type="PANTHER" id="PTHR19338:SF53">
    <property type="entry name" value="RX N-TERMINAL DOMAIN-CONTAINING PROTEIN"/>
    <property type="match status" value="1"/>
</dbReference>
<name>E0XMH9_TRIDC</name>
<evidence type="ECO:0000256" key="2">
    <source>
        <dbReference type="ARBA" id="ARBA00022614"/>
    </source>
</evidence>
<dbReference type="EMBL" id="GU393285">
    <property type="protein sequence ID" value="ADM65826.1"/>
    <property type="molecule type" value="Genomic_DNA"/>
</dbReference>
<keyword evidence="3" id="KW-0677">Repeat</keyword>
<dbReference type="InterPro" id="IPR041118">
    <property type="entry name" value="Rx_N"/>
</dbReference>
<protein>
    <submittedName>
        <fullName evidence="7">Truncated leaf rust resistance protein Lr10</fullName>
    </submittedName>
</protein>
<evidence type="ECO:0000256" key="5">
    <source>
        <dbReference type="ARBA" id="ARBA00022821"/>
    </source>
</evidence>
<feature type="domain" description="Disease resistance N-terminal" evidence="6">
    <location>
        <begin position="12"/>
        <end position="92"/>
    </location>
</feature>
<evidence type="ECO:0000259" key="6">
    <source>
        <dbReference type="Pfam" id="PF18052"/>
    </source>
</evidence>
<dbReference type="Pfam" id="PF18052">
    <property type="entry name" value="Rx_N"/>
    <property type="match status" value="1"/>
</dbReference>
<keyword evidence="2" id="KW-0433">Leucine-rich repeat</keyword>
<sequence>MAPCRVSASTGAVGSLLTKLGTMLDDEYKLLAGVGRDIELVIHELAIWQSFLLKVADTEEPEQFDKSLADFVRELSYDIEDKIDNWMPLMLHHVYSNSG</sequence>
<keyword evidence="4" id="KW-0547">Nucleotide-binding</keyword>
<organism evidence="7">
    <name type="scientific">Triticum dicoccoides</name>
    <name type="common">Wild emmer</name>
    <name type="synonym">Triticum turgidum subsp. dicoccoides</name>
    <dbReference type="NCBI Taxonomy" id="85692"/>
    <lineage>
        <taxon>Eukaryota</taxon>
        <taxon>Viridiplantae</taxon>
        <taxon>Streptophyta</taxon>
        <taxon>Embryophyta</taxon>
        <taxon>Tracheophyta</taxon>
        <taxon>Spermatophyta</taxon>
        <taxon>Magnoliopsida</taxon>
        <taxon>Liliopsida</taxon>
        <taxon>Poales</taxon>
        <taxon>Poaceae</taxon>
        <taxon>BOP clade</taxon>
        <taxon>Pooideae</taxon>
        <taxon>Triticodae</taxon>
        <taxon>Triticeae</taxon>
        <taxon>Triticinae</taxon>
        <taxon>Triticum</taxon>
    </lineage>
</organism>
<dbReference type="PANTHER" id="PTHR19338">
    <property type="entry name" value="TRANSLOCASE OF INNER MITOCHONDRIAL MEMBRANE 13 HOMOLOG"/>
    <property type="match status" value="1"/>
</dbReference>
<evidence type="ECO:0000256" key="4">
    <source>
        <dbReference type="ARBA" id="ARBA00022741"/>
    </source>
</evidence>
<evidence type="ECO:0000313" key="7">
    <source>
        <dbReference type="EMBL" id="ADM65824.1"/>
    </source>
</evidence>
<dbReference type="Gene3D" id="1.20.5.4130">
    <property type="match status" value="1"/>
</dbReference>
<reference evidence="7" key="1">
    <citation type="journal article" date="2010" name="Theor. Appl. Genet.">
        <title>Rapid linkage disequilibrium decay in the Lr10 gene in wild emmer wheat (Triticum dicoccoides) populations.</title>
        <authorList>
            <person name="Sela H."/>
            <person name="Loutre C."/>
            <person name="Keller B."/>
            <person name="Schulman A."/>
            <person name="Nevo E."/>
            <person name="Korol A."/>
            <person name="Fahima T."/>
        </authorList>
    </citation>
    <scope>NUCLEOTIDE SEQUENCE</scope>
</reference>
<evidence type="ECO:0000256" key="3">
    <source>
        <dbReference type="ARBA" id="ARBA00022737"/>
    </source>
</evidence>
<dbReference type="GO" id="GO:0000166">
    <property type="term" value="F:nucleotide binding"/>
    <property type="evidence" value="ECO:0007669"/>
    <property type="project" value="UniProtKB-KW"/>
</dbReference>
<dbReference type="EMBL" id="GU393283">
    <property type="protein sequence ID" value="ADM65824.1"/>
    <property type="molecule type" value="Genomic_DNA"/>
</dbReference>
<dbReference type="InterPro" id="IPR038005">
    <property type="entry name" value="RX-like_CC"/>
</dbReference>
<proteinExistence type="inferred from homology"/>
<keyword evidence="5" id="KW-0611">Plant defense</keyword>
<dbReference type="EMBL" id="GU393284">
    <property type="protein sequence ID" value="ADM65825.1"/>
    <property type="molecule type" value="Genomic_DNA"/>
</dbReference>
<dbReference type="GO" id="GO:0006952">
    <property type="term" value="P:defense response"/>
    <property type="evidence" value="ECO:0007669"/>
    <property type="project" value="UniProtKB-KW"/>
</dbReference>
<accession>E0XMH9</accession>
<evidence type="ECO:0000256" key="1">
    <source>
        <dbReference type="ARBA" id="ARBA00008894"/>
    </source>
</evidence>
<dbReference type="CDD" id="cd14798">
    <property type="entry name" value="RX-CC_like"/>
    <property type="match status" value="1"/>
</dbReference>
<dbReference type="AlphaFoldDB" id="E0XMH9"/>
<comment type="similarity">
    <text evidence="1">Belongs to the disease resistance NB-LRR family.</text>
</comment>